<evidence type="ECO:0000313" key="2">
    <source>
        <dbReference type="Proteomes" id="UP001209878"/>
    </source>
</evidence>
<proteinExistence type="predicted"/>
<dbReference type="AlphaFoldDB" id="A0AAD9KLQ1"/>
<dbReference type="EMBL" id="JAODUO010000857">
    <property type="protein sequence ID" value="KAK2173671.1"/>
    <property type="molecule type" value="Genomic_DNA"/>
</dbReference>
<accession>A0AAD9KLQ1</accession>
<sequence length="59" mass="6507">MRSVSDDVSCFSDDMDEMFVFGKRGNEEGLRDGRVLEMGGVHGTVQVEGWCADTSQVSF</sequence>
<gene>
    <name evidence="1" type="ORF">NP493_857g00032</name>
</gene>
<reference evidence="1" key="1">
    <citation type="journal article" date="2023" name="Mol. Biol. Evol.">
        <title>Third-Generation Sequencing Reveals the Adaptive Role of the Epigenome in Three Deep-Sea Polychaetes.</title>
        <authorList>
            <person name="Perez M."/>
            <person name="Aroh O."/>
            <person name="Sun Y."/>
            <person name="Lan Y."/>
            <person name="Juniper S.K."/>
            <person name="Young C.R."/>
            <person name="Angers B."/>
            <person name="Qian P.Y."/>
        </authorList>
    </citation>
    <scope>NUCLEOTIDE SEQUENCE</scope>
    <source>
        <strain evidence="1">R07B-5</strain>
    </source>
</reference>
<keyword evidence="2" id="KW-1185">Reference proteome</keyword>
<dbReference type="Proteomes" id="UP001209878">
    <property type="component" value="Unassembled WGS sequence"/>
</dbReference>
<name>A0AAD9KLQ1_RIDPI</name>
<comment type="caution">
    <text evidence="1">The sequence shown here is derived from an EMBL/GenBank/DDBJ whole genome shotgun (WGS) entry which is preliminary data.</text>
</comment>
<evidence type="ECO:0000313" key="1">
    <source>
        <dbReference type="EMBL" id="KAK2173671.1"/>
    </source>
</evidence>
<organism evidence="1 2">
    <name type="scientific">Ridgeia piscesae</name>
    <name type="common">Tubeworm</name>
    <dbReference type="NCBI Taxonomy" id="27915"/>
    <lineage>
        <taxon>Eukaryota</taxon>
        <taxon>Metazoa</taxon>
        <taxon>Spiralia</taxon>
        <taxon>Lophotrochozoa</taxon>
        <taxon>Annelida</taxon>
        <taxon>Polychaeta</taxon>
        <taxon>Sedentaria</taxon>
        <taxon>Canalipalpata</taxon>
        <taxon>Sabellida</taxon>
        <taxon>Siboglinidae</taxon>
        <taxon>Ridgeia</taxon>
    </lineage>
</organism>
<protein>
    <submittedName>
        <fullName evidence="1">Uncharacterized protein</fullName>
    </submittedName>
</protein>